<evidence type="ECO:0000313" key="1">
    <source>
        <dbReference type="EMBL" id="SEV95061.1"/>
    </source>
</evidence>
<protein>
    <recommendedName>
        <fullName evidence="3">ABC transporter ATPase</fullName>
    </recommendedName>
</protein>
<dbReference type="GeneID" id="99985612"/>
<dbReference type="OrthoDB" id="978691at2"/>
<name>A0A1I0N2M3_9BACT</name>
<dbReference type="STRING" id="1267423.SAMN05216290_0872"/>
<keyword evidence="2" id="KW-1185">Reference proteome</keyword>
<dbReference type="EMBL" id="FOIR01000001">
    <property type="protein sequence ID" value="SEV95061.1"/>
    <property type="molecule type" value="Genomic_DNA"/>
</dbReference>
<evidence type="ECO:0008006" key="3">
    <source>
        <dbReference type="Google" id="ProtNLM"/>
    </source>
</evidence>
<reference evidence="2" key="1">
    <citation type="submission" date="2016-10" db="EMBL/GenBank/DDBJ databases">
        <authorList>
            <person name="Varghese N."/>
            <person name="Submissions S."/>
        </authorList>
    </citation>
    <scope>NUCLEOTIDE SEQUENCE [LARGE SCALE GENOMIC DNA]</scope>
    <source>
        <strain evidence="2">CGMCC 1.12402</strain>
    </source>
</reference>
<proteinExistence type="predicted"/>
<gene>
    <name evidence="1" type="ORF">SAMN05216290_0872</name>
</gene>
<dbReference type="AlphaFoldDB" id="A0A1I0N2M3"/>
<accession>A0A1I0N2M3</accession>
<dbReference type="RefSeq" id="WP_090257221.1">
    <property type="nucleotide sequence ID" value="NZ_FOIR01000001.1"/>
</dbReference>
<sequence>MLTPFEKLSDNARIWIYQADRVLNASEQKEILAQTESFLHQWAAHGQALLASAKIEHGHFLIICTDESFNLASGCSIDSSVRFVQELGEQFKVNFFERSNLAFLINSTVKLVPMQAVKAEVANENIAANTLFFNNTVGTKAELDTKWCVKANESWLKRYFQQAESV</sequence>
<dbReference type="Proteomes" id="UP000199437">
    <property type="component" value="Unassembled WGS sequence"/>
</dbReference>
<organism evidence="1 2">
    <name type="scientific">Roseivirga pacifica</name>
    <dbReference type="NCBI Taxonomy" id="1267423"/>
    <lineage>
        <taxon>Bacteria</taxon>
        <taxon>Pseudomonadati</taxon>
        <taxon>Bacteroidota</taxon>
        <taxon>Cytophagia</taxon>
        <taxon>Cytophagales</taxon>
        <taxon>Roseivirgaceae</taxon>
        <taxon>Roseivirga</taxon>
    </lineage>
</organism>
<evidence type="ECO:0000313" key="2">
    <source>
        <dbReference type="Proteomes" id="UP000199437"/>
    </source>
</evidence>